<dbReference type="RefSeq" id="WP_193735233.1">
    <property type="nucleotide sequence ID" value="NZ_CP063304.1"/>
</dbReference>
<feature type="transmembrane region" description="Helical" evidence="1">
    <location>
        <begin position="348"/>
        <end position="367"/>
    </location>
</feature>
<feature type="transmembrane region" description="Helical" evidence="1">
    <location>
        <begin position="208"/>
        <end position="223"/>
    </location>
</feature>
<feature type="transmembrane region" description="Helical" evidence="1">
    <location>
        <begin position="379"/>
        <end position="398"/>
    </location>
</feature>
<dbReference type="Proteomes" id="UP000593601">
    <property type="component" value="Chromosome"/>
</dbReference>
<protein>
    <submittedName>
        <fullName evidence="2">Oligosaccharide repeat unit polymerase</fullName>
    </submittedName>
</protein>
<evidence type="ECO:0000256" key="1">
    <source>
        <dbReference type="SAM" id="Phobius"/>
    </source>
</evidence>
<dbReference type="AlphaFoldDB" id="A0A7M2RHM5"/>
<feature type="transmembrane region" description="Helical" evidence="1">
    <location>
        <begin position="235"/>
        <end position="254"/>
    </location>
</feature>
<keyword evidence="1" id="KW-0472">Membrane</keyword>
<accession>A0A7M2RHM5</accession>
<keyword evidence="1" id="KW-1133">Transmembrane helix</keyword>
<evidence type="ECO:0000313" key="3">
    <source>
        <dbReference type="Proteomes" id="UP000593601"/>
    </source>
</evidence>
<organism evidence="2 3">
    <name type="scientific">Blautia liquoris</name>
    <dbReference type="NCBI Taxonomy" id="2779518"/>
    <lineage>
        <taxon>Bacteria</taxon>
        <taxon>Bacillati</taxon>
        <taxon>Bacillota</taxon>
        <taxon>Clostridia</taxon>
        <taxon>Lachnospirales</taxon>
        <taxon>Lachnospiraceae</taxon>
        <taxon>Blautia</taxon>
    </lineage>
</organism>
<reference evidence="2 3" key="1">
    <citation type="submission" date="2020-10" db="EMBL/GenBank/DDBJ databases">
        <title>Blautia liquoris sp.nov., isolated from the mud in a fermentation cellar used for the production of Chinese strong-flavoured liquor.</title>
        <authorList>
            <person name="Lu L."/>
        </authorList>
    </citation>
    <scope>NUCLEOTIDE SEQUENCE [LARGE SCALE GENOMIC DNA]</scope>
    <source>
        <strain evidence="2 3">LZLJ-3</strain>
    </source>
</reference>
<feature type="transmembrane region" description="Helical" evidence="1">
    <location>
        <begin position="186"/>
        <end position="202"/>
    </location>
</feature>
<feature type="transmembrane region" description="Helical" evidence="1">
    <location>
        <begin position="104"/>
        <end position="124"/>
    </location>
</feature>
<dbReference type="NCBIfam" id="TIGR04370">
    <property type="entry name" value="glyco_rpt_poly"/>
    <property type="match status" value="1"/>
</dbReference>
<dbReference type="KEGG" id="bliq:INP51_12880"/>
<feature type="transmembrane region" description="Helical" evidence="1">
    <location>
        <begin position="404"/>
        <end position="423"/>
    </location>
</feature>
<evidence type="ECO:0000313" key="2">
    <source>
        <dbReference type="EMBL" id="QOV18872.1"/>
    </source>
</evidence>
<dbReference type="InterPro" id="IPR029468">
    <property type="entry name" value="O-ag_pol_Wzy"/>
</dbReference>
<name>A0A7M2RHM5_9FIRM</name>
<proteinExistence type="predicted"/>
<sequence length="434" mass="49614">MILSVLVVCLIFEFLMAIFLFKADVLAPAVVFSFVFVISSLDLMLMSDYWNVTIQSVTLWIIVIGVLSFIIGSYLAKNVRFIRISVGGLSLVNYQENFRISRSFLNFMIAVYILFIGISMLYVIRSRGVSSAITGLFSSYVTALGDDTELELPVFLSLPSKFLLLGGYIWGYFLVNNWIINHKLEVRYIILFVLTLVMSVSNGKRGELVALVITLVIYILFALKKNRSKKLSKKVYFTLFLILIAVALSFQSIATMMGRDSDLFEPLEYFSIYLGAPILNLNTSILRAGFKHPIFLSETFHSLYTAIGENFGIDPFIYTTDRIFWSSPNGKRVGNVATTFYDFYHDGAFMGVIALSFIMGFIVQSLYNGLKHEKFKNGMFATMVYSYMLWMVGRSFFANSFFDWFTLSTIFTLLIWWLYTVTIPKIGLRRRKKV</sequence>
<dbReference type="Pfam" id="PF14296">
    <property type="entry name" value="O-ag_pol_Wzy"/>
    <property type="match status" value="1"/>
</dbReference>
<gene>
    <name evidence="2" type="ORF">INP51_12880</name>
</gene>
<dbReference type="EMBL" id="CP063304">
    <property type="protein sequence ID" value="QOV18872.1"/>
    <property type="molecule type" value="Genomic_DNA"/>
</dbReference>
<keyword evidence="1" id="KW-0812">Transmembrane</keyword>
<keyword evidence="3" id="KW-1185">Reference proteome</keyword>
<feature type="transmembrane region" description="Helical" evidence="1">
    <location>
        <begin position="162"/>
        <end position="179"/>
    </location>
</feature>
<feature type="transmembrane region" description="Helical" evidence="1">
    <location>
        <begin position="57"/>
        <end position="76"/>
    </location>
</feature>